<sequence>MYVTEEEFPIHFAYDRYAAGDDKEVGNSLAEINPQLAEKVAHLLNPNTAVLPSVVAKQPIDRLVDQVFFEYKKFPEKNAAVVELVVNEILRPVADTVRVAELIVWIYDIETPAGNRSVFAEKLYLLNRALFARSNGSFASSCILRRDDLHEEDRDEPSGSFKLLTMCAVHALGAAQL</sequence>
<dbReference type="EMBL" id="QFNY01000004">
    <property type="protein sequence ID" value="PZP03772.1"/>
    <property type="molecule type" value="Genomic_DNA"/>
</dbReference>
<evidence type="ECO:0000313" key="1">
    <source>
        <dbReference type="EMBL" id="PZP03772.1"/>
    </source>
</evidence>
<proteinExistence type="predicted"/>
<evidence type="ECO:0000313" key="2">
    <source>
        <dbReference type="Proteomes" id="UP000249451"/>
    </source>
</evidence>
<dbReference type="Proteomes" id="UP000249451">
    <property type="component" value="Unassembled WGS sequence"/>
</dbReference>
<protein>
    <submittedName>
        <fullName evidence="1">Uncharacterized protein</fullName>
    </submittedName>
</protein>
<accession>A0A2W5D9S5</accession>
<gene>
    <name evidence="1" type="ORF">DI609_00335</name>
</gene>
<comment type="caution">
    <text evidence="1">The sequence shown here is derived from an EMBL/GenBank/DDBJ whole genome shotgun (WGS) entry which is preliminary data.</text>
</comment>
<dbReference type="AlphaFoldDB" id="A0A2W5D9S5"/>
<reference evidence="1 2" key="1">
    <citation type="submission" date="2017-11" db="EMBL/GenBank/DDBJ databases">
        <title>Infants hospitalized years apart are colonized by the same room-sourced microbial strains.</title>
        <authorList>
            <person name="Brooks B."/>
            <person name="Olm M.R."/>
            <person name="Firek B.A."/>
            <person name="Baker R."/>
            <person name="Thomas B.C."/>
            <person name="Morowitz M.J."/>
            <person name="Banfield J.F."/>
        </authorList>
    </citation>
    <scope>NUCLEOTIDE SEQUENCE [LARGE SCALE GENOMIC DNA]</scope>
    <source>
        <strain evidence="1">S2_012_000_R3_87</strain>
    </source>
</reference>
<organism evidence="1 2">
    <name type="scientific">Corynebacterium urealyticum</name>
    <dbReference type="NCBI Taxonomy" id="43771"/>
    <lineage>
        <taxon>Bacteria</taxon>
        <taxon>Bacillati</taxon>
        <taxon>Actinomycetota</taxon>
        <taxon>Actinomycetes</taxon>
        <taxon>Mycobacteriales</taxon>
        <taxon>Corynebacteriaceae</taxon>
        <taxon>Corynebacterium</taxon>
    </lineage>
</organism>
<name>A0A2W5D9S5_9CORY</name>